<keyword evidence="2" id="KW-1185">Reference proteome</keyword>
<dbReference type="AlphaFoldDB" id="A0A4C1TPP1"/>
<evidence type="ECO:0000313" key="2">
    <source>
        <dbReference type="Proteomes" id="UP000299102"/>
    </source>
</evidence>
<protein>
    <submittedName>
        <fullName evidence="1">Uncharacterized protein</fullName>
    </submittedName>
</protein>
<accession>A0A4C1TPP1</accession>
<gene>
    <name evidence="1" type="ORF">EVAR_12519_1</name>
</gene>
<comment type="caution">
    <text evidence="1">The sequence shown here is derived from an EMBL/GenBank/DDBJ whole genome shotgun (WGS) entry which is preliminary data.</text>
</comment>
<sequence length="308" mass="35474">MLSLLYHEHFQFSHKAYTQNDQYNRFNALRSNFARHCVPVLDHDADCNLHPSRGKRAGEPSESKWSPQPMEALSLRRVASALFASWKGTGYLIVEDRDDGEGEGGVDHRNSHSLDEKKQQKLFTSVMCESVGGEVYADDHFRLCDNAFGTDGLRMDEMETDERVQAVEVNRSKFLLRFRLCPFKRRRLLYMQPRRMHLRTHYGAMHADRVRLRKRAYDKWACRSQSLLSVIPLQFKKSLYIVLTAGHEKIQYLNYVRRGQGGGFSVLTAPPPGGSARARLGYEINLSIVQPVRTLSLRSLMIYRPPNV</sequence>
<evidence type="ECO:0000313" key="1">
    <source>
        <dbReference type="EMBL" id="GBP15935.1"/>
    </source>
</evidence>
<proteinExistence type="predicted"/>
<dbReference type="Proteomes" id="UP000299102">
    <property type="component" value="Unassembled WGS sequence"/>
</dbReference>
<organism evidence="1 2">
    <name type="scientific">Eumeta variegata</name>
    <name type="common">Bagworm moth</name>
    <name type="synonym">Eumeta japonica</name>
    <dbReference type="NCBI Taxonomy" id="151549"/>
    <lineage>
        <taxon>Eukaryota</taxon>
        <taxon>Metazoa</taxon>
        <taxon>Ecdysozoa</taxon>
        <taxon>Arthropoda</taxon>
        <taxon>Hexapoda</taxon>
        <taxon>Insecta</taxon>
        <taxon>Pterygota</taxon>
        <taxon>Neoptera</taxon>
        <taxon>Endopterygota</taxon>
        <taxon>Lepidoptera</taxon>
        <taxon>Glossata</taxon>
        <taxon>Ditrysia</taxon>
        <taxon>Tineoidea</taxon>
        <taxon>Psychidae</taxon>
        <taxon>Oiketicinae</taxon>
        <taxon>Eumeta</taxon>
    </lineage>
</organism>
<reference evidence="1 2" key="1">
    <citation type="journal article" date="2019" name="Commun. Biol.">
        <title>The bagworm genome reveals a unique fibroin gene that provides high tensile strength.</title>
        <authorList>
            <person name="Kono N."/>
            <person name="Nakamura H."/>
            <person name="Ohtoshi R."/>
            <person name="Tomita M."/>
            <person name="Numata K."/>
            <person name="Arakawa K."/>
        </authorList>
    </citation>
    <scope>NUCLEOTIDE SEQUENCE [LARGE SCALE GENOMIC DNA]</scope>
</reference>
<dbReference type="EMBL" id="BGZK01000075">
    <property type="protein sequence ID" value="GBP15935.1"/>
    <property type="molecule type" value="Genomic_DNA"/>
</dbReference>
<name>A0A4C1TPP1_EUMVA</name>